<dbReference type="Proteomes" id="UP001516351">
    <property type="component" value="Unassembled WGS sequence"/>
</dbReference>
<sequence length="234" mass="26564">MNDLMNIDPNDFLQVLKNLKNAASAIPQLKRVFDDMVGFIGDRVHHEREKRNFLYVTRLATLKAKAKLERTGGKLTAFSFKDGRRLFEASADEDREELQALWASILAKLMTGETRTIRPEWLHFVGKLEPLDALVLLHFDDVRPSLVSRERQVSSIHYALKRLQGAEEISFAEVDLTLKHLEEIGFLVFEMRRLHNSSGGITEDTGFYKTSLGKHILDLVSDDKKEASPSPASS</sequence>
<evidence type="ECO:0008006" key="3">
    <source>
        <dbReference type="Google" id="ProtNLM"/>
    </source>
</evidence>
<gene>
    <name evidence="1" type="ORF">HW542_14195</name>
</gene>
<dbReference type="InterPro" id="IPR025506">
    <property type="entry name" value="Abi_alpha"/>
</dbReference>
<accession>A0ABX2P7N0</accession>
<dbReference type="RefSeq" id="WP_267312251.1">
    <property type="nucleotide sequence ID" value="NZ_JABXXV010000009.1"/>
</dbReference>
<proteinExistence type="predicted"/>
<protein>
    <recommendedName>
        <fullName evidence="3">Translin</fullName>
    </recommendedName>
</protein>
<evidence type="ECO:0000313" key="1">
    <source>
        <dbReference type="EMBL" id="NVN47949.1"/>
    </source>
</evidence>
<keyword evidence="2" id="KW-1185">Reference proteome</keyword>
<evidence type="ECO:0000313" key="2">
    <source>
        <dbReference type="Proteomes" id="UP001516351"/>
    </source>
</evidence>
<name>A0ABX2P7N0_9PROT</name>
<organism evidence="1 2">
    <name type="scientific">Asaia spathodeae</name>
    <dbReference type="NCBI Taxonomy" id="657016"/>
    <lineage>
        <taxon>Bacteria</taxon>
        <taxon>Pseudomonadati</taxon>
        <taxon>Pseudomonadota</taxon>
        <taxon>Alphaproteobacteria</taxon>
        <taxon>Acetobacterales</taxon>
        <taxon>Acetobacteraceae</taxon>
        <taxon>Asaia</taxon>
    </lineage>
</organism>
<dbReference type="EMBL" id="JABXXV010000009">
    <property type="protein sequence ID" value="NVN47949.1"/>
    <property type="molecule type" value="Genomic_DNA"/>
</dbReference>
<reference evidence="1 2" key="1">
    <citation type="submission" date="2020-06" db="EMBL/GenBank/DDBJ databases">
        <title>Synonyms of Asaia species.</title>
        <authorList>
            <person name="Sombolestani A."/>
        </authorList>
    </citation>
    <scope>NUCLEOTIDE SEQUENCE [LARGE SCALE GENOMIC DNA]</scope>
    <source>
        <strain evidence="1 2">LMG 27047</strain>
    </source>
</reference>
<dbReference type="Pfam" id="PF14337">
    <property type="entry name" value="Abi_alpha"/>
    <property type="match status" value="1"/>
</dbReference>
<comment type="caution">
    <text evidence="1">The sequence shown here is derived from an EMBL/GenBank/DDBJ whole genome shotgun (WGS) entry which is preliminary data.</text>
</comment>